<dbReference type="PANTHER" id="PTHR23026">
    <property type="entry name" value="NADPH NITROREDUCTASE"/>
    <property type="match status" value="1"/>
</dbReference>
<feature type="domain" description="Nitroreductase" evidence="1">
    <location>
        <begin position="5"/>
        <end position="60"/>
    </location>
</feature>
<dbReference type="RefSeq" id="WP_146662404.1">
    <property type="nucleotide sequence ID" value="NZ_CP019791.1"/>
</dbReference>
<reference evidence="3" key="1">
    <citation type="submission" date="2017-02" db="EMBL/GenBank/DDBJ databases">
        <title>Comparative genomics and description of representatives of a novel lineage of planctomycetes thriving in anoxic sediments.</title>
        <authorList>
            <person name="Spring S."/>
            <person name="Bunk B."/>
            <person name="Sproer C."/>
        </authorList>
    </citation>
    <scope>NUCLEOTIDE SEQUENCE [LARGE SCALE GENOMIC DNA]</scope>
    <source>
        <strain evidence="3">ST-NAGAB-D1</strain>
    </source>
</reference>
<feature type="domain" description="Nitroreductase" evidence="1">
    <location>
        <begin position="62"/>
        <end position="149"/>
    </location>
</feature>
<organism evidence="2 3">
    <name type="scientific">Anaerohalosphaera lusitana</name>
    <dbReference type="NCBI Taxonomy" id="1936003"/>
    <lineage>
        <taxon>Bacteria</taxon>
        <taxon>Pseudomonadati</taxon>
        <taxon>Planctomycetota</taxon>
        <taxon>Phycisphaerae</taxon>
        <taxon>Sedimentisphaerales</taxon>
        <taxon>Anaerohalosphaeraceae</taxon>
        <taxon>Anaerohalosphaera</taxon>
    </lineage>
</organism>
<dbReference type="SUPFAM" id="SSF55469">
    <property type="entry name" value="FMN-dependent nitroreductase-like"/>
    <property type="match status" value="1"/>
</dbReference>
<dbReference type="GO" id="GO:0016491">
    <property type="term" value="F:oxidoreductase activity"/>
    <property type="evidence" value="ECO:0007669"/>
    <property type="project" value="UniProtKB-KW"/>
</dbReference>
<dbReference type="KEGG" id="alus:STSP2_02146"/>
<gene>
    <name evidence="2" type="primary">nox_2</name>
    <name evidence="2" type="ORF">STSP2_02146</name>
</gene>
<dbReference type="Gene3D" id="3.40.109.10">
    <property type="entry name" value="NADH Oxidase"/>
    <property type="match status" value="1"/>
</dbReference>
<evidence type="ECO:0000259" key="1">
    <source>
        <dbReference type="Pfam" id="PF00881"/>
    </source>
</evidence>
<dbReference type="EC" id="1.6.99.3" evidence="2"/>
<dbReference type="AlphaFoldDB" id="A0A1U9NM30"/>
<dbReference type="CDD" id="cd02151">
    <property type="entry name" value="nitroreductase"/>
    <property type="match status" value="1"/>
</dbReference>
<dbReference type="Proteomes" id="UP000189674">
    <property type="component" value="Chromosome"/>
</dbReference>
<dbReference type="Pfam" id="PF00881">
    <property type="entry name" value="Nitroreductase"/>
    <property type="match status" value="2"/>
</dbReference>
<dbReference type="InterPro" id="IPR050627">
    <property type="entry name" value="Nitroreductase/BluB"/>
</dbReference>
<sequence>MIELLRNRRSIRKFTDKKVEPDKVELLKEAALRSPSSRNFDPWQFVFVDDPELITKLAESKTHGSNFMLHAPFAVVVLADTTKSDVWVEDCSIASILIQLTAQSLGLGSCWVQIRNRKSPTGRTSDEYVRELLNAPENTAVESVIAIGYPDEHREPKSKDELDFSKIIKNRYA</sequence>
<dbReference type="PANTHER" id="PTHR23026:SF117">
    <property type="entry name" value="NITROREDUCTASE"/>
    <property type="match status" value="1"/>
</dbReference>
<dbReference type="InterPro" id="IPR029479">
    <property type="entry name" value="Nitroreductase"/>
</dbReference>
<keyword evidence="3" id="KW-1185">Reference proteome</keyword>
<name>A0A1U9NM30_9BACT</name>
<dbReference type="OrthoDB" id="9812105at2"/>
<dbReference type="InterPro" id="IPR000415">
    <property type="entry name" value="Nitroreductase-like"/>
</dbReference>
<accession>A0A1U9NM30</accession>
<dbReference type="STRING" id="1936003.STSP2_02146"/>
<dbReference type="EMBL" id="CP019791">
    <property type="protein sequence ID" value="AQT68969.1"/>
    <property type="molecule type" value="Genomic_DNA"/>
</dbReference>
<protein>
    <submittedName>
        <fullName evidence="2">NADH dehydrogenase</fullName>
        <ecNumber evidence="2">1.6.99.3</ecNumber>
    </submittedName>
</protein>
<proteinExistence type="predicted"/>
<evidence type="ECO:0000313" key="3">
    <source>
        <dbReference type="Proteomes" id="UP000189674"/>
    </source>
</evidence>
<evidence type="ECO:0000313" key="2">
    <source>
        <dbReference type="EMBL" id="AQT68969.1"/>
    </source>
</evidence>
<keyword evidence="2" id="KW-0560">Oxidoreductase</keyword>